<dbReference type="WBParaSite" id="PTRK_0001545500.1">
    <property type="protein sequence ID" value="PTRK_0001545500.1"/>
    <property type="gene ID" value="PTRK_0001545500"/>
</dbReference>
<dbReference type="AlphaFoldDB" id="A0A0N5A1F6"/>
<keyword evidence="5" id="KW-0809">Transit peptide</keyword>
<evidence type="ECO:0000313" key="12">
    <source>
        <dbReference type="Proteomes" id="UP000038045"/>
    </source>
</evidence>
<evidence type="ECO:0000256" key="9">
    <source>
        <dbReference type="RuleBase" id="RU003945"/>
    </source>
</evidence>
<feature type="domain" description="Membrane insertase YidC/Oxa/ALB C-terminal" evidence="11">
    <location>
        <begin position="111"/>
        <end position="302"/>
    </location>
</feature>
<name>A0A0N5A1F6_PARTI</name>
<evidence type="ECO:0000256" key="6">
    <source>
        <dbReference type="ARBA" id="ARBA00022989"/>
    </source>
</evidence>
<dbReference type="GO" id="GO:0032977">
    <property type="term" value="F:membrane insertase activity"/>
    <property type="evidence" value="ECO:0007669"/>
    <property type="project" value="InterPro"/>
</dbReference>
<comment type="similarity">
    <text evidence="2 9">Belongs to the OXA1/ALB3/YidC family.</text>
</comment>
<evidence type="ECO:0000256" key="10">
    <source>
        <dbReference type="SAM" id="Phobius"/>
    </source>
</evidence>
<feature type="transmembrane region" description="Helical" evidence="10">
    <location>
        <begin position="188"/>
        <end position="205"/>
    </location>
</feature>
<evidence type="ECO:0000256" key="3">
    <source>
        <dbReference type="ARBA" id="ARBA00022692"/>
    </source>
</evidence>
<keyword evidence="6 10" id="KW-1133">Transmembrane helix</keyword>
<evidence type="ECO:0000256" key="1">
    <source>
        <dbReference type="ARBA" id="ARBA00004448"/>
    </source>
</evidence>
<sequence length="373" mass="41853">MLHLSRAGIRVFSRTALQASTTNSLLNRKKLAVNETQSRGINTNDIFSSKIPENITIPEVPATPLPAPSVDELLLQGQSVLTELGLFDWYKPTGYVRWAMESIHTNLDVPWWATIVASTIALRLFLIYVPILSQRNAAIQSRYHKEMATFKDRMDEAKSEGDNRQVQSVLVEQQRFLKEKGIKIGRQFQIILINGGVFMTQFLALKKMASVGYPGLETGGTLWLENLLIPDPMYILPVLTAVTLHLTVKSGVETGANMNQYPTGFKAFMAYGFPAIAFASTCYFPAAVGVYWFTSNTISLIYAKLFKLPSVRKLFNIPELVVPPENISARKTFSELYKNMKEKKSAPPSINKIREQDLINFKKAGNAKVIRKD</sequence>
<evidence type="ECO:0000256" key="4">
    <source>
        <dbReference type="ARBA" id="ARBA00022792"/>
    </source>
</evidence>
<keyword evidence="12" id="KW-1185">Reference proteome</keyword>
<dbReference type="GO" id="GO:0032979">
    <property type="term" value="P:protein insertion into mitochondrial inner membrane from matrix"/>
    <property type="evidence" value="ECO:0007669"/>
    <property type="project" value="TreeGrafter"/>
</dbReference>
<dbReference type="Pfam" id="PF02096">
    <property type="entry name" value="60KD_IMP"/>
    <property type="match status" value="1"/>
</dbReference>
<evidence type="ECO:0000256" key="8">
    <source>
        <dbReference type="ARBA" id="ARBA00023136"/>
    </source>
</evidence>
<dbReference type="CDD" id="cd20069">
    <property type="entry name" value="5TM_Oxa1-like"/>
    <property type="match status" value="1"/>
</dbReference>
<dbReference type="STRING" id="131310.A0A0N5A1F6"/>
<accession>A0A0N5A1F6</accession>
<dbReference type="InterPro" id="IPR028055">
    <property type="entry name" value="YidC/Oxa/ALB_C"/>
</dbReference>
<evidence type="ECO:0000256" key="7">
    <source>
        <dbReference type="ARBA" id="ARBA00023128"/>
    </source>
</evidence>
<evidence type="ECO:0000256" key="5">
    <source>
        <dbReference type="ARBA" id="ARBA00022946"/>
    </source>
</evidence>
<proteinExistence type="inferred from homology"/>
<keyword evidence="4" id="KW-0999">Mitochondrion inner membrane</keyword>
<keyword evidence="8 10" id="KW-0472">Membrane</keyword>
<dbReference type="GO" id="GO:0005743">
    <property type="term" value="C:mitochondrial inner membrane"/>
    <property type="evidence" value="ECO:0007669"/>
    <property type="project" value="UniProtKB-SubCell"/>
</dbReference>
<protein>
    <submittedName>
        <fullName evidence="13">Mitochondrial inner membrane protein OXA1</fullName>
    </submittedName>
</protein>
<keyword evidence="7" id="KW-0496">Mitochondrion</keyword>
<evidence type="ECO:0000256" key="2">
    <source>
        <dbReference type="ARBA" id="ARBA00009877"/>
    </source>
</evidence>
<organism evidence="12 13">
    <name type="scientific">Parastrongyloides trichosuri</name>
    <name type="common">Possum-specific nematode worm</name>
    <dbReference type="NCBI Taxonomy" id="131310"/>
    <lineage>
        <taxon>Eukaryota</taxon>
        <taxon>Metazoa</taxon>
        <taxon>Ecdysozoa</taxon>
        <taxon>Nematoda</taxon>
        <taxon>Chromadorea</taxon>
        <taxon>Rhabditida</taxon>
        <taxon>Tylenchina</taxon>
        <taxon>Panagrolaimomorpha</taxon>
        <taxon>Strongyloidoidea</taxon>
        <taxon>Strongyloididae</taxon>
        <taxon>Parastrongyloides</taxon>
    </lineage>
</organism>
<keyword evidence="3 9" id="KW-0812">Transmembrane</keyword>
<evidence type="ECO:0000313" key="13">
    <source>
        <dbReference type="WBParaSite" id="PTRK_0001545500.1"/>
    </source>
</evidence>
<dbReference type="InterPro" id="IPR001708">
    <property type="entry name" value="YidC/ALB3/OXA1/COX18"/>
</dbReference>
<evidence type="ECO:0000259" key="11">
    <source>
        <dbReference type="Pfam" id="PF02096"/>
    </source>
</evidence>
<reference evidence="13" key="1">
    <citation type="submission" date="2017-02" db="UniProtKB">
        <authorList>
            <consortium name="WormBaseParasite"/>
        </authorList>
    </citation>
    <scope>IDENTIFICATION</scope>
</reference>
<dbReference type="Proteomes" id="UP000038045">
    <property type="component" value="Unplaced"/>
</dbReference>
<comment type="subcellular location">
    <subcellularLocation>
        <location evidence="9">Membrane</location>
        <topology evidence="9">Multi-pass membrane protein</topology>
    </subcellularLocation>
    <subcellularLocation>
        <location evidence="1">Mitochondrion inner membrane</location>
        <topology evidence="1">Multi-pass membrane protein</topology>
    </subcellularLocation>
</comment>
<dbReference type="PANTHER" id="PTHR12428">
    <property type="entry name" value="OXA1"/>
    <property type="match status" value="1"/>
</dbReference>
<dbReference type="PANTHER" id="PTHR12428:SF66">
    <property type="entry name" value="MITOCHONDRIAL INNER MEMBRANE PROTEIN OXA1L"/>
    <property type="match status" value="1"/>
</dbReference>
<feature type="transmembrane region" description="Helical" evidence="10">
    <location>
        <begin position="111"/>
        <end position="132"/>
    </location>
</feature>
<feature type="transmembrane region" description="Helical" evidence="10">
    <location>
        <begin position="268"/>
        <end position="293"/>
    </location>
</feature>